<dbReference type="EMBL" id="CP043494">
    <property type="protein sequence ID" value="WNG44343.1"/>
    <property type="molecule type" value="Genomic_DNA"/>
</dbReference>
<sequence length="241" mass="27697">MSDLFDEILARLEPLTPLLGPCASLDASRPRALLPVELTAQLLEGCSEVERASAFAQGLGEVVRALVDDFPDNIFWDLDHLAWRMWHAGGPQEISRFAHRVMGLCRGFGNKSELRFRYAHDFLYGYDWARWVASEPETRAGIGPFDVAFFDYLEGRLQTLIELISKNDAKYGQLEGKDFRNPFTFRREPREEEHLHRVLAQEGLIPVKAWLFEGERRWDLPFTDLRAETAQRLGFSREASP</sequence>
<organism evidence="1 2">
    <name type="scientific">Archangium minus</name>
    <dbReference type="NCBI Taxonomy" id="83450"/>
    <lineage>
        <taxon>Bacteria</taxon>
        <taxon>Pseudomonadati</taxon>
        <taxon>Myxococcota</taxon>
        <taxon>Myxococcia</taxon>
        <taxon>Myxococcales</taxon>
        <taxon>Cystobacterineae</taxon>
        <taxon>Archangiaceae</taxon>
        <taxon>Archangium</taxon>
    </lineage>
</organism>
<name>A0ABY9WL47_9BACT</name>
<dbReference type="Proteomes" id="UP001611383">
    <property type="component" value="Chromosome"/>
</dbReference>
<accession>A0ABY9WL47</accession>
<dbReference type="RefSeq" id="WP_395816953.1">
    <property type="nucleotide sequence ID" value="NZ_CP043494.1"/>
</dbReference>
<gene>
    <name evidence="1" type="ORF">F0U60_09645</name>
</gene>
<evidence type="ECO:0000313" key="1">
    <source>
        <dbReference type="EMBL" id="WNG44343.1"/>
    </source>
</evidence>
<proteinExistence type="predicted"/>
<evidence type="ECO:0000313" key="2">
    <source>
        <dbReference type="Proteomes" id="UP001611383"/>
    </source>
</evidence>
<keyword evidence="2" id="KW-1185">Reference proteome</keyword>
<reference evidence="1 2" key="1">
    <citation type="submission" date="2019-08" db="EMBL/GenBank/DDBJ databases">
        <title>Archangium and Cystobacter genomes.</title>
        <authorList>
            <person name="Chen I.-C.K."/>
            <person name="Wielgoss S."/>
        </authorList>
    </citation>
    <scope>NUCLEOTIDE SEQUENCE [LARGE SCALE GENOMIC DNA]</scope>
    <source>
        <strain evidence="1 2">Cbm 6</strain>
    </source>
</reference>
<protein>
    <submittedName>
        <fullName evidence="1">Ferrochelatase</fullName>
    </submittedName>
</protein>